<dbReference type="SUPFAM" id="SSF102405">
    <property type="entry name" value="MCP/YpsA-like"/>
    <property type="match status" value="1"/>
</dbReference>
<dbReference type="GO" id="GO:0009294">
    <property type="term" value="P:DNA-mediated transformation"/>
    <property type="evidence" value="ECO:0007669"/>
    <property type="project" value="InterPro"/>
</dbReference>
<evidence type="ECO:0000313" key="5">
    <source>
        <dbReference type="Proteomes" id="UP000192872"/>
    </source>
</evidence>
<feature type="domain" description="Smf/DprA SLOG" evidence="2">
    <location>
        <begin position="89"/>
        <end position="295"/>
    </location>
</feature>
<dbReference type="PANTHER" id="PTHR43022:SF1">
    <property type="entry name" value="PROTEIN SMF"/>
    <property type="match status" value="1"/>
</dbReference>
<dbReference type="Gene3D" id="1.10.10.10">
    <property type="entry name" value="Winged helix-like DNA-binding domain superfamily/Winged helix DNA-binding domain"/>
    <property type="match status" value="1"/>
</dbReference>
<dbReference type="EMBL" id="LWDL01000002">
    <property type="protein sequence ID" value="OQW54555.1"/>
    <property type="molecule type" value="Genomic_DNA"/>
</dbReference>
<dbReference type="AlphaFoldDB" id="A0A1W9I4F1"/>
<dbReference type="NCBIfam" id="TIGR00732">
    <property type="entry name" value="dprA"/>
    <property type="match status" value="1"/>
</dbReference>
<dbReference type="InterPro" id="IPR003488">
    <property type="entry name" value="DprA"/>
</dbReference>
<dbReference type="InterPro" id="IPR057666">
    <property type="entry name" value="DrpA_SLOG"/>
</dbReference>
<dbReference type="Pfam" id="PF21102">
    <property type="entry name" value="DprA_N"/>
    <property type="match status" value="1"/>
</dbReference>
<comment type="caution">
    <text evidence="4">The sequence shown here is derived from an EMBL/GenBank/DDBJ whole genome shotgun (WGS) entry which is preliminary data.</text>
</comment>
<organism evidence="4 5">
    <name type="scientific">Candidatus Raskinella chloraquaticus</name>
    <dbReference type="NCBI Taxonomy" id="1951219"/>
    <lineage>
        <taxon>Bacteria</taxon>
        <taxon>Pseudomonadati</taxon>
        <taxon>Pseudomonadota</taxon>
        <taxon>Alphaproteobacteria</taxon>
        <taxon>Hyphomicrobiales</taxon>
        <taxon>Phreatobacteraceae</taxon>
        <taxon>Candidatus Raskinella</taxon>
    </lineage>
</organism>
<dbReference type="Pfam" id="PF02481">
    <property type="entry name" value="DNA_processg_A"/>
    <property type="match status" value="1"/>
</dbReference>
<dbReference type="Pfam" id="PF17782">
    <property type="entry name" value="WHD_DprA"/>
    <property type="match status" value="1"/>
</dbReference>
<evidence type="ECO:0000313" key="4">
    <source>
        <dbReference type="EMBL" id="OQW54555.1"/>
    </source>
</evidence>
<accession>A0A1W9I4F1</accession>
<evidence type="ECO:0000256" key="1">
    <source>
        <dbReference type="ARBA" id="ARBA00006525"/>
    </source>
</evidence>
<dbReference type="Gene3D" id="3.40.50.450">
    <property type="match status" value="1"/>
</dbReference>
<dbReference type="RefSeq" id="WP_376802786.1">
    <property type="nucleotide sequence ID" value="NZ_DBNB01000035.1"/>
</dbReference>
<name>A0A1W9I4F1_9HYPH</name>
<sequence length="381" mass="40770">MSADLLPWGNTALPPLTDQQKLDWLRLIRSENVGPATFRSLVNRYGGAAGALAALPELARRGGARALKIASAADAEQEVAAIERFGARLVAYGETDYPAALAFVDAPPPLLAIRGRGDIVRRMIVSIVGSRNASALGRRFARQLAEDLGAQGYVVASGLARGIDAAAHEASLANGTVAILAGGVDQVYPSEHRKLYEQISDKGAIISEMPFGWQAQARDFPRRNRIIAGVALGVVVVEAAERSGSLITARLANEFGREVFAVPGSPLDPRAAGTNRLIKEGATMTSNAEDVLEHLRAITPRDWKASVPIVFRSDEPEVADHEPPETDRARLINALGPAPVDIDTLIRETGLQPAFVNVILLELELAGRIERLRGNRISLLS</sequence>
<evidence type="ECO:0000259" key="2">
    <source>
        <dbReference type="Pfam" id="PF02481"/>
    </source>
</evidence>
<proteinExistence type="inferred from homology"/>
<dbReference type="Proteomes" id="UP000192872">
    <property type="component" value="Unassembled WGS sequence"/>
</dbReference>
<reference evidence="4 5" key="1">
    <citation type="journal article" date="2017" name="Water Res.">
        <title>Comammox in drinking water systems.</title>
        <authorList>
            <person name="Wang Y."/>
            <person name="Ma L."/>
            <person name="Mao Y."/>
            <person name="Jiang X."/>
            <person name="Xia Y."/>
            <person name="Yu K."/>
            <person name="Li B."/>
            <person name="Zhang T."/>
        </authorList>
    </citation>
    <scope>NUCLEOTIDE SEQUENCE [LARGE SCALE GENOMIC DNA]</scope>
    <source>
        <strain evidence="4">SG_bin8</strain>
    </source>
</reference>
<dbReference type="PANTHER" id="PTHR43022">
    <property type="entry name" value="PROTEIN SMF"/>
    <property type="match status" value="1"/>
</dbReference>
<comment type="similarity">
    <text evidence="1">Belongs to the DprA/Smf family.</text>
</comment>
<feature type="domain" description="DprA winged helix" evidence="3">
    <location>
        <begin position="316"/>
        <end position="375"/>
    </location>
</feature>
<dbReference type="STRING" id="1827387.A4S15_14290"/>
<dbReference type="InterPro" id="IPR041614">
    <property type="entry name" value="DprA_WH"/>
</dbReference>
<gene>
    <name evidence="4" type="ORF">A4S15_14290</name>
</gene>
<dbReference type="InterPro" id="IPR036388">
    <property type="entry name" value="WH-like_DNA-bd_sf"/>
</dbReference>
<evidence type="ECO:0000259" key="3">
    <source>
        <dbReference type="Pfam" id="PF17782"/>
    </source>
</evidence>
<protein>
    <submittedName>
        <fullName evidence="4">DNA processing protein DprA</fullName>
    </submittedName>
</protein>